<accession>A0A016UF63</accession>
<dbReference type="OrthoDB" id="5796379at2759"/>
<dbReference type="EMBL" id="JARK01001378">
    <property type="protein sequence ID" value="EYC13954.1"/>
    <property type="molecule type" value="Genomic_DNA"/>
</dbReference>
<gene>
    <name evidence="1" type="primary">Acey_s0042.g624</name>
    <name evidence="1" type="synonym">Acey-insc-1</name>
    <name evidence="1" type="ORF">Y032_0042g624</name>
</gene>
<name>A0A016UF63_9BILA</name>
<comment type="caution">
    <text evidence="1">The sequence shown here is derived from an EMBL/GenBank/DDBJ whole genome shotgun (WGS) entry which is preliminary data.</text>
</comment>
<reference evidence="2" key="1">
    <citation type="journal article" date="2015" name="Nat. Genet.">
        <title>The genome and transcriptome of the zoonotic hookworm Ancylostoma ceylanicum identify infection-specific gene families.</title>
        <authorList>
            <person name="Schwarz E.M."/>
            <person name="Hu Y."/>
            <person name="Antoshechkin I."/>
            <person name="Miller M.M."/>
            <person name="Sternberg P.W."/>
            <person name="Aroian R.V."/>
        </authorList>
    </citation>
    <scope>NUCLEOTIDE SEQUENCE</scope>
    <source>
        <strain evidence="2">HY135</strain>
    </source>
</reference>
<organism evidence="1 2">
    <name type="scientific">Ancylostoma ceylanicum</name>
    <dbReference type="NCBI Taxonomy" id="53326"/>
    <lineage>
        <taxon>Eukaryota</taxon>
        <taxon>Metazoa</taxon>
        <taxon>Ecdysozoa</taxon>
        <taxon>Nematoda</taxon>
        <taxon>Chromadorea</taxon>
        <taxon>Rhabditida</taxon>
        <taxon>Rhabditina</taxon>
        <taxon>Rhabditomorpha</taxon>
        <taxon>Strongyloidea</taxon>
        <taxon>Ancylostomatidae</taxon>
        <taxon>Ancylostomatinae</taxon>
        <taxon>Ancylostoma</taxon>
    </lineage>
</organism>
<sequence length="103" mass="11692">MPTGIARYWDSLESAEYLEPCQPHTGFLPKLDDCEKLWLSELSVSAENECQSILYAKSLLDDTDGVPVIQEVQPVRSAQKGWYGKKWVWLYTCFLAQASLHPA</sequence>
<dbReference type="Proteomes" id="UP000024635">
    <property type="component" value="Unassembled WGS sequence"/>
</dbReference>
<evidence type="ECO:0000313" key="2">
    <source>
        <dbReference type="Proteomes" id="UP000024635"/>
    </source>
</evidence>
<dbReference type="AlphaFoldDB" id="A0A016UF63"/>
<keyword evidence="2" id="KW-1185">Reference proteome</keyword>
<proteinExistence type="predicted"/>
<evidence type="ECO:0000313" key="1">
    <source>
        <dbReference type="EMBL" id="EYC13954.1"/>
    </source>
</evidence>
<protein>
    <submittedName>
        <fullName evidence="1">Uncharacterized protein</fullName>
    </submittedName>
</protein>